<dbReference type="FunFam" id="2.40.10.10:FF:000054">
    <property type="entry name" value="Complement C1r subcomponent"/>
    <property type="match status" value="1"/>
</dbReference>
<name>A0A399RP57_9PROT</name>
<dbReference type="PANTHER" id="PTHR24253:SF176">
    <property type="entry name" value="CORIN, ISOFORM B"/>
    <property type="match status" value="1"/>
</dbReference>
<evidence type="ECO:0000256" key="1">
    <source>
        <dbReference type="ARBA" id="ARBA00004613"/>
    </source>
</evidence>
<keyword evidence="4" id="KW-1015">Disulfide bond</keyword>
<comment type="caution">
    <text evidence="8">The sequence shown here is derived from an EMBL/GenBank/DDBJ whole genome shotgun (WGS) entry which is preliminary data.</text>
</comment>
<dbReference type="GO" id="GO:0006508">
    <property type="term" value="P:proteolysis"/>
    <property type="evidence" value="ECO:0007669"/>
    <property type="project" value="UniProtKB-KW"/>
</dbReference>
<dbReference type="CDD" id="cd00190">
    <property type="entry name" value="Tryp_SPc"/>
    <property type="match status" value="1"/>
</dbReference>
<dbReference type="InterPro" id="IPR018114">
    <property type="entry name" value="TRYPSIN_HIS"/>
</dbReference>
<keyword evidence="6 8" id="KW-0645">Protease</keyword>
<dbReference type="PANTHER" id="PTHR24253">
    <property type="entry name" value="TRANSMEMBRANE PROTEASE SERINE"/>
    <property type="match status" value="1"/>
</dbReference>
<gene>
    <name evidence="8" type="ORF">D1223_01685</name>
</gene>
<dbReference type="EMBL" id="QWFX01000005">
    <property type="protein sequence ID" value="RIJ32591.1"/>
    <property type="molecule type" value="Genomic_DNA"/>
</dbReference>
<evidence type="ECO:0000256" key="5">
    <source>
        <dbReference type="ARBA" id="ARBA00023180"/>
    </source>
</evidence>
<keyword evidence="6" id="KW-0378">Hydrolase</keyword>
<evidence type="ECO:0000259" key="7">
    <source>
        <dbReference type="PROSITE" id="PS50240"/>
    </source>
</evidence>
<evidence type="ECO:0000256" key="6">
    <source>
        <dbReference type="RuleBase" id="RU363034"/>
    </source>
</evidence>
<evidence type="ECO:0000256" key="3">
    <source>
        <dbReference type="ARBA" id="ARBA00022729"/>
    </source>
</evidence>
<evidence type="ECO:0000313" key="8">
    <source>
        <dbReference type="EMBL" id="RIJ32591.1"/>
    </source>
</evidence>
<dbReference type="AlphaFoldDB" id="A0A399RP57"/>
<dbReference type="PRINTS" id="PR00722">
    <property type="entry name" value="CHYMOTRYPSIN"/>
</dbReference>
<keyword evidence="5" id="KW-0325">Glycoprotein</keyword>
<protein>
    <submittedName>
        <fullName evidence="8">Serine protease</fullName>
    </submittedName>
</protein>
<dbReference type="Proteomes" id="UP000266385">
    <property type="component" value="Unassembled WGS sequence"/>
</dbReference>
<dbReference type="PROSITE" id="PS50240">
    <property type="entry name" value="TRYPSIN_DOM"/>
    <property type="match status" value="1"/>
</dbReference>
<sequence>MLSCRAATISLSVVIPSTRIIGHGIERLRWRETEMRYTRLQSAMAAGAALALAVGGCVVAGEDADAEDWPGIVSLQISQGRNTWHVCGGAMITKEWLVTAAHCVDEARIERDGRAAQFQRGEDGIMRRLGPLRVAANRTHLSDDAETRTYAVTEIQIHPDYRLGQFDRGADIALVRIQGGYDGPVMPQAGLAGDEPLLDETQYVYVAGYGNTTETDAARGALNARGRAVYAPSLRLQEAELPIVEASACRAMLEGLIEDYGFEAEYGDFQVGDRTLCAGTGEQDSCYGDSGGPLVSYGGGVGEPMQVGVVSWGLGCGRAGSPGVYTRISAYSGWIRDTVGPLQAEG</sequence>
<dbReference type="PROSITE" id="PS00134">
    <property type="entry name" value="TRYPSIN_HIS"/>
    <property type="match status" value="1"/>
</dbReference>
<keyword evidence="6" id="KW-0720">Serine protease</keyword>
<dbReference type="InterPro" id="IPR009003">
    <property type="entry name" value="Peptidase_S1_PA"/>
</dbReference>
<dbReference type="Gene3D" id="2.40.10.10">
    <property type="entry name" value="Trypsin-like serine proteases"/>
    <property type="match status" value="2"/>
</dbReference>
<dbReference type="GO" id="GO:0005576">
    <property type="term" value="C:extracellular region"/>
    <property type="evidence" value="ECO:0007669"/>
    <property type="project" value="UniProtKB-SubCell"/>
</dbReference>
<evidence type="ECO:0000256" key="4">
    <source>
        <dbReference type="ARBA" id="ARBA00023157"/>
    </source>
</evidence>
<keyword evidence="2" id="KW-0964">Secreted</keyword>
<dbReference type="InterPro" id="IPR001314">
    <property type="entry name" value="Peptidase_S1A"/>
</dbReference>
<dbReference type="InterPro" id="IPR033116">
    <property type="entry name" value="TRYPSIN_SER"/>
</dbReference>
<evidence type="ECO:0000256" key="2">
    <source>
        <dbReference type="ARBA" id="ARBA00022525"/>
    </source>
</evidence>
<keyword evidence="3" id="KW-0732">Signal</keyword>
<dbReference type="SUPFAM" id="SSF50494">
    <property type="entry name" value="Trypsin-like serine proteases"/>
    <property type="match status" value="1"/>
</dbReference>
<proteinExistence type="predicted"/>
<dbReference type="Pfam" id="PF00089">
    <property type="entry name" value="Trypsin"/>
    <property type="match status" value="1"/>
</dbReference>
<accession>A0A399RP57</accession>
<dbReference type="InterPro" id="IPR001254">
    <property type="entry name" value="Trypsin_dom"/>
</dbReference>
<evidence type="ECO:0000313" key="9">
    <source>
        <dbReference type="Proteomes" id="UP000266385"/>
    </source>
</evidence>
<reference evidence="8 9" key="1">
    <citation type="submission" date="2018-08" db="EMBL/GenBank/DDBJ databases">
        <title>Henriciella mobilis sp. nov., isolated from seawater.</title>
        <authorList>
            <person name="Cheng H."/>
            <person name="Wu Y.-H."/>
            <person name="Xu X.-W."/>
            <person name="Guo L.-L."/>
        </authorList>
    </citation>
    <scope>NUCLEOTIDE SEQUENCE [LARGE SCALE GENOMIC DNA]</scope>
    <source>
        <strain evidence="8 9">JN25</strain>
    </source>
</reference>
<organism evidence="8 9">
    <name type="scientific">Henriciella mobilis</name>
    <dbReference type="NCBI Taxonomy" id="2305467"/>
    <lineage>
        <taxon>Bacteria</taxon>
        <taxon>Pseudomonadati</taxon>
        <taxon>Pseudomonadota</taxon>
        <taxon>Alphaproteobacteria</taxon>
        <taxon>Hyphomonadales</taxon>
        <taxon>Hyphomonadaceae</taxon>
        <taxon>Henriciella</taxon>
    </lineage>
</organism>
<comment type="subcellular location">
    <subcellularLocation>
        <location evidence="1">Secreted</location>
    </subcellularLocation>
</comment>
<dbReference type="InterPro" id="IPR043504">
    <property type="entry name" value="Peptidase_S1_PA_chymotrypsin"/>
</dbReference>
<keyword evidence="9" id="KW-1185">Reference proteome</keyword>
<feature type="domain" description="Peptidase S1" evidence="7">
    <location>
        <begin position="58"/>
        <end position="340"/>
    </location>
</feature>
<dbReference type="SMART" id="SM00020">
    <property type="entry name" value="Tryp_SPc"/>
    <property type="match status" value="1"/>
</dbReference>
<dbReference type="PROSITE" id="PS00135">
    <property type="entry name" value="TRYPSIN_SER"/>
    <property type="match status" value="1"/>
</dbReference>
<dbReference type="GO" id="GO:0004252">
    <property type="term" value="F:serine-type endopeptidase activity"/>
    <property type="evidence" value="ECO:0007669"/>
    <property type="project" value="InterPro"/>
</dbReference>